<organism evidence="4 5">
    <name type="scientific">Nonomuraea angiospora</name>
    <dbReference type="NCBI Taxonomy" id="46172"/>
    <lineage>
        <taxon>Bacteria</taxon>
        <taxon>Bacillati</taxon>
        <taxon>Actinomycetota</taxon>
        <taxon>Actinomycetes</taxon>
        <taxon>Streptosporangiales</taxon>
        <taxon>Streptosporangiaceae</taxon>
        <taxon>Nonomuraea</taxon>
    </lineage>
</organism>
<dbReference type="Gene3D" id="2.40.50.120">
    <property type="match status" value="1"/>
</dbReference>
<name>A0ABR9MHT9_9ACTN</name>
<gene>
    <name evidence="4" type="ORF">H4W80_010290</name>
</gene>
<proteinExistence type="predicted"/>
<feature type="chain" id="PRO_5045793639" description="Tissue inhibitor of metalloproteinase" evidence="3">
    <location>
        <begin position="26"/>
        <end position="252"/>
    </location>
</feature>
<dbReference type="PROSITE" id="PS51257">
    <property type="entry name" value="PROKAR_LIPOPROTEIN"/>
    <property type="match status" value="1"/>
</dbReference>
<sequence>MTARVLALLALVAGLVMFTGGTASACQCVERGPQDQMESAVAVFAGTVTRVGVSPDESGGGHVIAVLRADHVYKGQAREWFQVSTRSQGPACGYDFAAGSRHLVFAGGRDEALTTSSCSGNASLPAGDRPLRRDDGNGLTRELIAALGTPTRVRHTGAAEPTIAEPTIAGSTAAGSTAAGSTAAGSTAAGSTAAGSTAAGSTAAGSAAAKSAATESAGPDGGTGVLVAALVAVGVVALAAGAGWAYRRRSSS</sequence>
<dbReference type="RefSeq" id="WP_192791640.1">
    <property type="nucleotide sequence ID" value="NZ_JADBEK010000001.1"/>
</dbReference>
<dbReference type="Proteomes" id="UP000633509">
    <property type="component" value="Unassembled WGS sequence"/>
</dbReference>
<dbReference type="SUPFAM" id="SSF50242">
    <property type="entry name" value="TIMP-like"/>
    <property type="match status" value="1"/>
</dbReference>
<protein>
    <recommendedName>
        <fullName evidence="6">Tissue inhibitor of metalloproteinase</fullName>
    </recommendedName>
</protein>
<evidence type="ECO:0008006" key="6">
    <source>
        <dbReference type="Google" id="ProtNLM"/>
    </source>
</evidence>
<keyword evidence="2" id="KW-0472">Membrane</keyword>
<dbReference type="EMBL" id="JADBEK010000001">
    <property type="protein sequence ID" value="MBE1592032.1"/>
    <property type="molecule type" value="Genomic_DNA"/>
</dbReference>
<evidence type="ECO:0000313" key="5">
    <source>
        <dbReference type="Proteomes" id="UP000633509"/>
    </source>
</evidence>
<keyword evidence="2" id="KW-1133">Transmembrane helix</keyword>
<keyword evidence="5" id="KW-1185">Reference proteome</keyword>
<feature type="region of interest" description="Disordered" evidence="1">
    <location>
        <begin position="174"/>
        <end position="199"/>
    </location>
</feature>
<accession>A0ABR9MHT9</accession>
<evidence type="ECO:0000256" key="1">
    <source>
        <dbReference type="SAM" id="MobiDB-lite"/>
    </source>
</evidence>
<evidence type="ECO:0000256" key="2">
    <source>
        <dbReference type="SAM" id="Phobius"/>
    </source>
</evidence>
<reference evidence="4 5" key="1">
    <citation type="submission" date="2020-10" db="EMBL/GenBank/DDBJ databases">
        <title>Sequencing the genomes of 1000 actinobacteria strains.</title>
        <authorList>
            <person name="Klenk H.-P."/>
        </authorList>
    </citation>
    <scope>NUCLEOTIDE SEQUENCE [LARGE SCALE GENOMIC DNA]</scope>
    <source>
        <strain evidence="4 5">DSM 43173</strain>
    </source>
</reference>
<keyword evidence="3" id="KW-0732">Signal</keyword>
<feature type="transmembrane region" description="Helical" evidence="2">
    <location>
        <begin position="225"/>
        <end position="246"/>
    </location>
</feature>
<feature type="signal peptide" evidence="3">
    <location>
        <begin position="1"/>
        <end position="25"/>
    </location>
</feature>
<keyword evidence="2" id="KW-0812">Transmembrane</keyword>
<comment type="caution">
    <text evidence="4">The sequence shown here is derived from an EMBL/GenBank/DDBJ whole genome shotgun (WGS) entry which is preliminary data.</text>
</comment>
<evidence type="ECO:0000313" key="4">
    <source>
        <dbReference type="EMBL" id="MBE1592032.1"/>
    </source>
</evidence>
<dbReference type="InterPro" id="IPR008993">
    <property type="entry name" value="TIMP-like_OB-fold"/>
</dbReference>
<feature type="region of interest" description="Disordered" evidence="1">
    <location>
        <begin position="116"/>
        <end position="136"/>
    </location>
</feature>
<evidence type="ECO:0000256" key="3">
    <source>
        <dbReference type="SAM" id="SignalP"/>
    </source>
</evidence>